<gene>
    <name evidence="1" type="ORF">ENO26_03155</name>
</gene>
<sequence length="68" mass="7812">MIRSKNAKCSKIKFYMMLLAERGYIEKTSSNKNNFELYCFWAGGSIIRLGKRVFCINKAIGALNVSRQ</sequence>
<reference evidence="1" key="1">
    <citation type="journal article" date="2020" name="mSystems">
        <title>Genome- and Community-Level Interaction Insights into Carbon Utilization and Element Cycling Functions of Hydrothermarchaeota in Hydrothermal Sediment.</title>
        <authorList>
            <person name="Zhou Z."/>
            <person name="Liu Y."/>
            <person name="Xu W."/>
            <person name="Pan J."/>
            <person name="Luo Z.H."/>
            <person name="Li M."/>
        </authorList>
    </citation>
    <scope>NUCLEOTIDE SEQUENCE [LARGE SCALE GENOMIC DNA]</scope>
    <source>
        <strain evidence="1">SpSt-125</strain>
    </source>
</reference>
<proteinExistence type="predicted"/>
<accession>A0A7J2U151</accession>
<name>A0A7J2U151_9CREN</name>
<dbReference type="AlphaFoldDB" id="A0A7J2U151"/>
<protein>
    <submittedName>
        <fullName evidence="1">Uncharacterized protein</fullName>
    </submittedName>
</protein>
<evidence type="ECO:0000313" key="1">
    <source>
        <dbReference type="EMBL" id="HEM66558.1"/>
    </source>
</evidence>
<organism evidence="1">
    <name type="scientific">Ignisphaera aggregans</name>
    <dbReference type="NCBI Taxonomy" id="334771"/>
    <lineage>
        <taxon>Archaea</taxon>
        <taxon>Thermoproteota</taxon>
        <taxon>Thermoprotei</taxon>
        <taxon>Desulfurococcales</taxon>
        <taxon>Desulfurococcaceae</taxon>
        <taxon>Ignisphaera</taxon>
    </lineage>
</organism>
<dbReference type="EMBL" id="DSEU01000018">
    <property type="protein sequence ID" value="HEM66558.1"/>
    <property type="molecule type" value="Genomic_DNA"/>
</dbReference>
<comment type="caution">
    <text evidence="1">The sequence shown here is derived from an EMBL/GenBank/DDBJ whole genome shotgun (WGS) entry which is preliminary data.</text>
</comment>